<sequence>MSEKNSEGRDPKVVGTADNPVAGPEEVTKGQLIAEGTGSASELASGPHAHLDRVLVPQAPTEGPVVTVRKGMWGPGHGSGDTSGFSGMTRIIEMPGTATPPFGGWFDDVADRVAELVPHFASRVMIWRGEITFVVLREKLLEVVKALRDDPALRFEVCMSVSGVHYPEMTGSELHAVYDLLSYTHNRRIRLEVTCPDGDAHIPSVVPVYPMANFHERETWDMFGIIFDGHPALTRILMPDDWVGHPQRKDYPLGGIPVEYKGAVVPPPDERRSYQA</sequence>
<keyword evidence="3" id="KW-0874">Quinone</keyword>
<comment type="subcellular location">
    <subcellularLocation>
        <location evidence="3">Cell membrane</location>
        <topology evidence="3">Peripheral membrane protein</topology>
        <orientation evidence="3">Cytoplasmic side</orientation>
    </subcellularLocation>
</comment>
<reference evidence="6" key="1">
    <citation type="journal article" date="2024" name="Int. J. Syst. Evol. Microbiol.">
        <title>Brooklawnia propionicigenes sp. nov., a facultatively anaerobic, propionate-producing bacterium isolated from a methanogenic reactor treating waste from cattle farms.</title>
        <authorList>
            <person name="Akita Y."/>
            <person name="Ueki A."/>
            <person name="Tonouchi A."/>
            <person name="Sugawara Y."/>
            <person name="Honma S."/>
            <person name="Kaku N."/>
            <person name="Ueki K."/>
        </authorList>
    </citation>
    <scope>NUCLEOTIDE SEQUENCE</scope>
    <source>
        <strain evidence="6">SH051</strain>
    </source>
</reference>
<dbReference type="NCBIfam" id="TIGR01961">
    <property type="entry name" value="NuoC_fam"/>
    <property type="match status" value="1"/>
</dbReference>
<dbReference type="GO" id="GO:0005886">
    <property type="term" value="C:plasma membrane"/>
    <property type="evidence" value="ECO:0007669"/>
    <property type="project" value="UniProtKB-SubCell"/>
</dbReference>
<dbReference type="AlphaFoldDB" id="A0AAN0MHL4"/>
<accession>A0AAN0MHL4</accession>
<evidence type="ECO:0000313" key="6">
    <source>
        <dbReference type="EMBL" id="BEH02847.1"/>
    </source>
</evidence>
<dbReference type="SUPFAM" id="SSF143243">
    <property type="entry name" value="Nqo5-like"/>
    <property type="match status" value="1"/>
</dbReference>
<evidence type="ECO:0000256" key="3">
    <source>
        <dbReference type="HAMAP-Rule" id="MF_01357"/>
    </source>
</evidence>
<dbReference type="HAMAP" id="MF_01357">
    <property type="entry name" value="NDH1_NuoC"/>
    <property type="match status" value="1"/>
</dbReference>
<dbReference type="RefSeq" id="WP_286264807.1">
    <property type="nucleotide sequence ID" value="NZ_AP028056.1"/>
</dbReference>
<keyword evidence="3" id="KW-0472">Membrane</keyword>
<feature type="domain" description="NADH:ubiquinone oxidoreductase 30kDa subunit" evidence="5">
    <location>
        <begin position="134"/>
        <end position="255"/>
    </location>
</feature>
<organism evidence="6 7">
    <name type="scientific">Brooklawnia propionicigenes</name>
    <dbReference type="NCBI Taxonomy" id="3041175"/>
    <lineage>
        <taxon>Bacteria</taxon>
        <taxon>Bacillati</taxon>
        <taxon>Actinomycetota</taxon>
        <taxon>Actinomycetes</taxon>
        <taxon>Propionibacteriales</taxon>
        <taxon>Propionibacteriaceae</taxon>
        <taxon>Brooklawnia</taxon>
    </lineage>
</organism>
<keyword evidence="2 3" id="KW-0813">Transport</keyword>
<dbReference type="GO" id="GO:0050136">
    <property type="term" value="F:NADH dehydrogenase (quinone) (non-electrogenic) activity"/>
    <property type="evidence" value="ECO:0007669"/>
    <property type="project" value="UniProtKB-UniRule"/>
</dbReference>
<gene>
    <name evidence="3" type="primary">nuoC</name>
    <name evidence="6" type="ORF">brsh051_21280</name>
</gene>
<dbReference type="Proteomes" id="UP001431656">
    <property type="component" value="Chromosome"/>
</dbReference>
<feature type="region of interest" description="Disordered" evidence="4">
    <location>
        <begin position="1"/>
        <end position="47"/>
    </location>
</feature>
<dbReference type="GO" id="GO:0048038">
    <property type="term" value="F:quinone binding"/>
    <property type="evidence" value="ECO:0007669"/>
    <property type="project" value="UniProtKB-KW"/>
</dbReference>
<dbReference type="InterPro" id="IPR010218">
    <property type="entry name" value="NADH_DH_suC"/>
</dbReference>
<dbReference type="PANTHER" id="PTHR10884">
    <property type="entry name" value="NADH DEHYDROGENASE UBIQUINONE IRON-SULFUR PROTEIN 3"/>
    <property type="match status" value="1"/>
</dbReference>
<evidence type="ECO:0000256" key="1">
    <source>
        <dbReference type="ARBA" id="ARBA00007569"/>
    </source>
</evidence>
<evidence type="ECO:0000256" key="2">
    <source>
        <dbReference type="ARBA" id="ARBA00022448"/>
    </source>
</evidence>
<evidence type="ECO:0000256" key="4">
    <source>
        <dbReference type="SAM" id="MobiDB-lite"/>
    </source>
</evidence>
<dbReference type="InterPro" id="IPR001268">
    <property type="entry name" value="NADH_UbQ_OxRdtase_30kDa_su"/>
</dbReference>
<evidence type="ECO:0000259" key="5">
    <source>
        <dbReference type="Pfam" id="PF00329"/>
    </source>
</evidence>
<comment type="subunit">
    <text evidence="3">NDH-1 is composed of 14 different subunits. Subunits NuoB, C, D, E, F, and G constitute the peripheral sector of the complex.</text>
</comment>
<name>A0AAN0MHL4_9ACTN</name>
<dbReference type="EC" id="7.1.1.-" evidence="3"/>
<dbReference type="Pfam" id="PF00329">
    <property type="entry name" value="Complex1_30kDa"/>
    <property type="match status" value="1"/>
</dbReference>
<dbReference type="NCBIfam" id="NF005856">
    <property type="entry name" value="PRK07785.1"/>
    <property type="match status" value="1"/>
</dbReference>
<dbReference type="PANTHER" id="PTHR10884:SF14">
    <property type="entry name" value="NADH DEHYDROGENASE [UBIQUINONE] IRON-SULFUR PROTEIN 3, MITOCHONDRIAL"/>
    <property type="match status" value="1"/>
</dbReference>
<protein>
    <recommendedName>
        <fullName evidence="3">NADH-quinone oxidoreductase subunit C</fullName>
        <ecNumber evidence="3">7.1.1.-</ecNumber>
    </recommendedName>
    <alternativeName>
        <fullName evidence="3">NADH dehydrogenase I subunit C</fullName>
    </alternativeName>
    <alternativeName>
        <fullName evidence="3">NDH-1 subunit C</fullName>
    </alternativeName>
</protein>
<comment type="similarity">
    <text evidence="1 3">Belongs to the complex I 30 kDa subunit family.</text>
</comment>
<dbReference type="KEGG" id="broo:brsh051_21280"/>
<dbReference type="EMBL" id="AP028056">
    <property type="protein sequence ID" value="BEH02847.1"/>
    <property type="molecule type" value="Genomic_DNA"/>
</dbReference>
<keyword evidence="3" id="KW-1003">Cell membrane</keyword>
<proteinExistence type="inferred from homology"/>
<evidence type="ECO:0000313" key="7">
    <source>
        <dbReference type="Proteomes" id="UP001431656"/>
    </source>
</evidence>
<feature type="compositionally biased region" description="Basic and acidic residues" evidence="4">
    <location>
        <begin position="1"/>
        <end position="12"/>
    </location>
</feature>
<dbReference type="GO" id="GO:0008137">
    <property type="term" value="F:NADH dehydrogenase (ubiquinone) activity"/>
    <property type="evidence" value="ECO:0007669"/>
    <property type="project" value="InterPro"/>
</dbReference>
<keyword evidence="3" id="KW-1278">Translocase</keyword>
<dbReference type="Gene3D" id="3.30.460.80">
    <property type="entry name" value="NADH:ubiquinone oxidoreductase, 30kDa subunit"/>
    <property type="match status" value="1"/>
</dbReference>
<comment type="catalytic activity">
    <reaction evidence="3">
        <text>a quinone + NADH + 5 H(+)(in) = a quinol + NAD(+) + 4 H(+)(out)</text>
        <dbReference type="Rhea" id="RHEA:57888"/>
        <dbReference type="ChEBI" id="CHEBI:15378"/>
        <dbReference type="ChEBI" id="CHEBI:24646"/>
        <dbReference type="ChEBI" id="CHEBI:57540"/>
        <dbReference type="ChEBI" id="CHEBI:57945"/>
        <dbReference type="ChEBI" id="CHEBI:132124"/>
    </reaction>
</comment>
<dbReference type="InterPro" id="IPR037232">
    <property type="entry name" value="NADH_quin_OxRdtase_su_C/D-like"/>
</dbReference>
<comment type="function">
    <text evidence="3">NDH-1 shuttles electrons from NADH, via FMN and iron-sulfur (Fe-S) centers, to quinones in the respiratory chain. The immediate electron acceptor for the enzyme in this species is believed to be a menaquinone. Couples the redox reaction to proton translocation (for every two electrons transferred, four hydrogen ions are translocated across the cytoplasmic membrane), and thus conserves the redox energy in a proton gradient.</text>
</comment>
<keyword evidence="3" id="KW-0520">NAD</keyword>
<keyword evidence="7" id="KW-1185">Reference proteome</keyword>